<keyword evidence="10" id="KW-1185">Reference proteome</keyword>
<evidence type="ECO:0000259" key="6">
    <source>
        <dbReference type="Pfam" id="PF00394"/>
    </source>
</evidence>
<dbReference type="Gene3D" id="2.60.40.420">
    <property type="entry name" value="Cupredoxins - blue copper proteins"/>
    <property type="match status" value="3"/>
</dbReference>
<dbReference type="InterPro" id="IPR008972">
    <property type="entry name" value="Cupredoxin"/>
</dbReference>
<evidence type="ECO:0000256" key="1">
    <source>
        <dbReference type="ARBA" id="ARBA00010609"/>
    </source>
</evidence>
<feature type="domain" description="Plastocyanin-like" evidence="6">
    <location>
        <begin position="211"/>
        <end position="318"/>
    </location>
</feature>
<evidence type="ECO:0000256" key="2">
    <source>
        <dbReference type="ARBA" id="ARBA00022723"/>
    </source>
</evidence>
<feature type="signal peptide" evidence="5">
    <location>
        <begin position="1"/>
        <end position="19"/>
    </location>
</feature>
<dbReference type="PROSITE" id="PS00080">
    <property type="entry name" value="MULTICOPPER_OXIDASE2"/>
    <property type="match status" value="1"/>
</dbReference>
<proteinExistence type="inferred from homology"/>
<dbReference type="EMBL" id="JAWDJX010000047">
    <property type="protein sequence ID" value="KAK3048624.1"/>
    <property type="molecule type" value="Genomic_DNA"/>
</dbReference>
<dbReference type="PANTHER" id="PTHR48267:SF1">
    <property type="entry name" value="BILIRUBIN OXIDASE"/>
    <property type="match status" value="1"/>
</dbReference>
<protein>
    <recommendedName>
        <fullName evidence="11">Laccase</fullName>
    </recommendedName>
</protein>
<dbReference type="InterPro" id="IPR011706">
    <property type="entry name" value="Cu-oxidase_C"/>
</dbReference>
<accession>A0AAJ0GBH0</accession>
<evidence type="ECO:0008006" key="11">
    <source>
        <dbReference type="Google" id="ProtNLM"/>
    </source>
</evidence>
<dbReference type="Proteomes" id="UP001271007">
    <property type="component" value="Unassembled WGS sequence"/>
</dbReference>
<dbReference type="Pfam" id="PF07731">
    <property type="entry name" value="Cu-oxidase_2"/>
    <property type="match status" value="1"/>
</dbReference>
<organism evidence="9 10">
    <name type="scientific">Extremus antarcticus</name>
    <dbReference type="NCBI Taxonomy" id="702011"/>
    <lineage>
        <taxon>Eukaryota</taxon>
        <taxon>Fungi</taxon>
        <taxon>Dikarya</taxon>
        <taxon>Ascomycota</taxon>
        <taxon>Pezizomycotina</taxon>
        <taxon>Dothideomycetes</taxon>
        <taxon>Dothideomycetidae</taxon>
        <taxon>Mycosphaerellales</taxon>
        <taxon>Extremaceae</taxon>
        <taxon>Extremus</taxon>
    </lineage>
</organism>
<name>A0AAJ0GBH0_9PEZI</name>
<dbReference type="CDD" id="cd13889">
    <property type="entry name" value="CuRO_3_BOD"/>
    <property type="match status" value="1"/>
</dbReference>
<evidence type="ECO:0000259" key="8">
    <source>
        <dbReference type="Pfam" id="PF07732"/>
    </source>
</evidence>
<dbReference type="GO" id="GO:0005507">
    <property type="term" value="F:copper ion binding"/>
    <property type="evidence" value="ECO:0007669"/>
    <property type="project" value="InterPro"/>
</dbReference>
<evidence type="ECO:0000313" key="9">
    <source>
        <dbReference type="EMBL" id="KAK3048624.1"/>
    </source>
</evidence>
<dbReference type="Pfam" id="PF00394">
    <property type="entry name" value="Cu-oxidase"/>
    <property type="match status" value="1"/>
</dbReference>
<keyword evidence="5" id="KW-0732">Signal</keyword>
<dbReference type="InterPro" id="IPR001117">
    <property type="entry name" value="Cu-oxidase_2nd"/>
</dbReference>
<sequence>MSFLINSLVLGLAAVSVSASPAYTPFQAELPIPEVAVPDFSITTKDGRTVQSYSITIEQFTKQVYPNLGAATMVGYNGQAPGPTFRIDRGVETVIRFLNKGTNNAAVHLHGSFNHAPWDGWANDEMAPNQWKDYYYPNLESGRSIWYHDHTDEITAVNAYFGQAGTYIIHDPAEDALGLPAGDYDVPLALSDKTYDNNGALVSPAGQTFNFFGDTIHVNGQPWPFMNVEPRKYRFRLYDMSLSRAYDLRLQHAAGTNVNFQVIASDSGLFGAPVTTNTLVMSMGERYEIVVDFSGLAGKNLTMLNAFTAAGTTAFTNTDKVMRFVVGNSVSDTTNNGVVASTLNANIDYPTSRTTVDHTFSFQLGGGGARWTINGVPFSDVNNRVLAKPPQGATELWELRHAGGPAVHPVHIHLVNMQIISRTGGRGSVLPYESAGLKDTVQLQPGETVRVLALYGPWDGLYMFHCHNLIHEDNAMMAAFNVTLLTELGYTESSFNDPLDARFKAKPYKAAAFKLANKKKAVNKLAALNPYASASKLIAAADAHYAATPLAGEKRTAPPVARATAFVA</sequence>
<dbReference type="InterPro" id="IPR002355">
    <property type="entry name" value="Cu_oxidase_Cu_BS"/>
</dbReference>
<dbReference type="GO" id="GO:0016491">
    <property type="term" value="F:oxidoreductase activity"/>
    <property type="evidence" value="ECO:0007669"/>
    <property type="project" value="UniProtKB-KW"/>
</dbReference>
<evidence type="ECO:0000256" key="4">
    <source>
        <dbReference type="ARBA" id="ARBA00023008"/>
    </source>
</evidence>
<comment type="similarity">
    <text evidence="1">Belongs to the multicopper oxidase family.</text>
</comment>
<dbReference type="PANTHER" id="PTHR48267">
    <property type="entry name" value="CUPREDOXIN SUPERFAMILY PROTEIN"/>
    <property type="match status" value="1"/>
</dbReference>
<keyword evidence="2" id="KW-0479">Metal-binding</keyword>
<dbReference type="SUPFAM" id="SSF49503">
    <property type="entry name" value="Cupredoxins"/>
    <property type="match status" value="3"/>
</dbReference>
<reference evidence="9" key="1">
    <citation type="submission" date="2023-04" db="EMBL/GenBank/DDBJ databases">
        <title>Black Yeasts Isolated from many extreme environments.</title>
        <authorList>
            <person name="Coleine C."/>
            <person name="Stajich J.E."/>
            <person name="Selbmann L."/>
        </authorList>
    </citation>
    <scope>NUCLEOTIDE SEQUENCE</scope>
    <source>
        <strain evidence="9">CCFEE 5312</strain>
    </source>
</reference>
<keyword evidence="3" id="KW-0560">Oxidoreductase</keyword>
<feature type="domain" description="Plastocyanin-like" evidence="8">
    <location>
        <begin position="63"/>
        <end position="173"/>
    </location>
</feature>
<feature type="domain" description="Plastocyanin-like" evidence="7">
    <location>
        <begin position="370"/>
        <end position="483"/>
    </location>
</feature>
<dbReference type="InterPro" id="IPR011707">
    <property type="entry name" value="Cu-oxidase-like_N"/>
</dbReference>
<feature type="chain" id="PRO_5042488165" description="Laccase" evidence="5">
    <location>
        <begin position="20"/>
        <end position="568"/>
    </location>
</feature>
<dbReference type="AlphaFoldDB" id="A0AAJ0GBH0"/>
<dbReference type="Pfam" id="PF07732">
    <property type="entry name" value="Cu-oxidase_3"/>
    <property type="match status" value="1"/>
</dbReference>
<comment type="caution">
    <text evidence="9">The sequence shown here is derived from an EMBL/GenBank/DDBJ whole genome shotgun (WGS) entry which is preliminary data.</text>
</comment>
<evidence type="ECO:0000313" key="10">
    <source>
        <dbReference type="Proteomes" id="UP001271007"/>
    </source>
</evidence>
<dbReference type="InterPro" id="IPR045087">
    <property type="entry name" value="Cu-oxidase_fam"/>
</dbReference>
<evidence type="ECO:0000256" key="3">
    <source>
        <dbReference type="ARBA" id="ARBA00023002"/>
    </source>
</evidence>
<evidence type="ECO:0000256" key="5">
    <source>
        <dbReference type="SAM" id="SignalP"/>
    </source>
</evidence>
<keyword evidence="4" id="KW-0186">Copper</keyword>
<evidence type="ECO:0000259" key="7">
    <source>
        <dbReference type="Pfam" id="PF07731"/>
    </source>
</evidence>
<gene>
    <name evidence="9" type="ORF">LTR09_010119</name>
</gene>